<dbReference type="Proteomes" id="UP001054821">
    <property type="component" value="Chromosome 3"/>
</dbReference>
<evidence type="ECO:0000313" key="3">
    <source>
        <dbReference type="Proteomes" id="UP001054821"/>
    </source>
</evidence>
<evidence type="ECO:0000313" key="2">
    <source>
        <dbReference type="EMBL" id="KAI5339292.1"/>
    </source>
</evidence>
<organism evidence="2 3">
    <name type="scientific">Prunus dulcis</name>
    <name type="common">Almond</name>
    <name type="synonym">Amygdalus dulcis</name>
    <dbReference type="NCBI Taxonomy" id="3755"/>
    <lineage>
        <taxon>Eukaryota</taxon>
        <taxon>Viridiplantae</taxon>
        <taxon>Streptophyta</taxon>
        <taxon>Embryophyta</taxon>
        <taxon>Tracheophyta</taxon>
        <taxon>Spermatophyta</taxon>
        <taxon>Magnoliopsida</taxon>
        <taxon>eudicotyledons</taxon>
        <taxon>Gunneridae</taxon>
        <taxon>Pentapetalae</taxon>
        <taxon>rosids</taxon>
        <taxon>fabids</taxon>
        <taxon>Rosales</taxon>
        <taxon>Rosaceae</taxon>
        <taxon>Amygdaloideae</taxon>
        <taxon>Amygdaleae</taxon>
        <taxon>Prunus</taxon>
    </lineage>
</organism>
<proteinExistence type="predicted"/>
<reference evidence="2 3" key="1">
    <citation type="journal article" date="2022" name="G3 (Bethesda)">
        <title>Whole-genome sequence and methylome profiling of the almond [Prunus dulcis (Mill.) D.A. Webb] cultivar 'Nonpareil'.</title>
        <authorList>
            <person name="D'Amico-Willman K.M."/>
            <person name="Ouma W.Z."/>
            <person name="Meulia T."/>
            <person name="Sideli G.M."/>
            <person name="Gradziel T.M."/>
            <person name="Fresnedo-Ramirez J."/>
        </authorList>
    </citation>
    <scope>NUCLEOTIDE SEQUENCE [LARGE SCALE GENOMIC DNA]</scope>
    <source>
        <strain evidence="2">Clone GOH B32 T37-40</strain>
    </source>
</reference>
<comment type="caution">
    <text evidence="2">The sequence shown here is derived from an EMBL/GenBank/DDBJ whole genome shotgun (WGS) entry which is preliminary data.</text>
</comment>
<sequence length="103" mass="10411">MTGASSSSNPSQVQPPADVVSPKTGEEAAGVIRISPPSISLLRPPIPTSDGRLCRNFGRKSRSLLSGPGIRVMSAISTGFASGFGKFGAGPSNPGFLSQGVLV</sequence>
<feature type="region of interest" description="Disordered" evidence="1">
    <location>
        <begin position="1"/>
        <end position="28"/>
    </location>
</feature>
<name>A0AAD4ZA77_PRUDU</name>
<gene>
    <name evidence="2" type="ORF">L3X38_018564</name>
</gene>
<feature type="compositionally biased region" description="Low complexity" evidence="1">
    <location>
        <begin position="1"/>
        <end position="16"/>
    </location>
</feature>
<dbReference type="AlphaFoldDB" id="A0AAD4ZA77"/>
<accession>A0AAD4ZA77</accession>
<dbReference type="EMBL" id="JAJFAZ020000003">
    <property type="protein sequence ID" value="KAI5339292.1"/>
    <property type="molecule type" value="Genomic_DNA"/>
</dbReference>
<protein>
    <submittedName>
        <fullName evidence="2">Uncharacterized protein</fullName>
    </submittedName>
</protein>
<evidence type="ECO:0000256" key="1">
    <source>
        <dbReference type="SAM" id="MobiDB-lite"/>
    </source>
</evidence>
<keyword evidence="3" id="KW-1185">Reference proteome</keyword>